<dbReference type="RefSeq" id="WP_014625475.1">
    <property type="nucleotide sequence ID" value="NC_017583.1"/>
</dbReference>
<dbReference type="Gene3D" id="1.10.10.10">
    <property type="entry name" value="Winged helix-like DNA-binding domain superfamily/Winged helix DNA-binding domain"/>
    <property type="match status" value="1"/>
</dbReference>
<evidence type="ECO:0000256" key="4">
    <source>
        <dbReference type="ARBA" id="ARBA00023163"/>
    </source>
</evidence>
<keyword evidence="3" id="KW-0238">DNA-binding</keyword>
<dbReference type="GO" id="GO:0000976">
    <property type="term" value="F:transcription cis-regulatory region binding"/>
    <property type="evidence" value="ECO:0007669"/>
    <property type="project" value="TreeGrafter"/>
</dbReference>
<accession>G0GD75</accession>
<keyword evidence="7" id="KW-1185">Reference proteome</keyword>
<dbReference type="InterPro" id="IPR000524">
    <property type="entry name" value="Tscrpt_reg_HTH_GntR"/>
</dbReference>
<dbReference type="KEGG" id="stq:Spith_1892"/>
<dbReference type="SUPFAM" id="SSF53822">
    <property type="entry name" value="Periplasmic binding protein-like I"/>
    <property type="match status" value="1"/>
</dbReference>
<dbReference type="InterPro" id="IPR033532">
    <property type="entry name" value="AraR_ligand_bind_dom"/>
</dbReference>
<keyword evidence="2" id="KW-0805">Transcription regulation</keyword>
<dbReference type="SUPFAM" id="SSF46785">
    <property type="entry name" value="Winged helix' DNA-binding domain"/>
    <property type="match status" value="1"/>
</dbReference>
<dbReference type="GO" id="GO:0003700">
    <property type="term" value="F:DNA-binding transcription factor activity"/>
    <property type="evidence" value="ECO:0007669"/>
    <property type="project" value="InterPro"/>
</dbReference>
<dbReference type="AlphaFoldDB" id="G0GD75"/>
<dbReference type="Proteomes" id="UP000007254">
    <property type="component" value="Chromosome"/>
</dbReference>
<dbReference type="Pfam" id="PF13377">
    <property type="entry name" value="Peripla_BP_3"/>
    <property type="match status" value="1"/>
</dbReference>
<dbReference type="PANTHER" id="PTHR30146">
    <property type="entry name" value="LACI-RELATED TRANSCRIPTIONAL REPRESSOR"/>
    <property type="match status" value="1"/>
</dbReference>
<dbReference type="CDD" id="cd01541">
    <property type="entry name" value="PBP1_AraR"/>
    <property type="match status" value="1"/>
</dbReference>
<reference evidence="6 7" key="1">
    <citation type="submission" date="2011-06" db="EMBL/GenBank/DDBJ databases">
        <title>The complete genome of Spirochaeta thermophila DSM 6578.</title>
        <authorList>
            <consortium name="US DOE Joint Genome Institute (JGI-PGF)"/>
            <person name="Lucas S."/>
            <person name="Lapidus A."/>
            <person name="Bruce D."/>
            <person name="Goodwin L."/>
            <person name="Pitluck S."/>
            <person name="Peters L."/>
            <person name="Kyrpides N."/>
            <person name="Mavromatis K."/>
            <person name="Ivanova N."/>
            <person name="Mikailova N."/>
            <person name="Pagani I."/>
            <person name="Chertkov O."/>
            <person name="Detter J.C."/>
            <person name="Tapia R."/>
            <person name="Han C."/>
            <person name="Land M."/>
            <person name="Hauser L."/>
            <person name="Markowitz V."/>
            <person name="Cheng J.-F."/>
            <person name="Hugenholtz P."/>
            <person name="Woyke T."/>
            <person name="Wu D."/>
            <person name="Spring S."/>
            <person name="Merkhoffer B."/>
            <person name="Schneider S."/>
            <person name="Klenk H.-P."/>
            <person name="Eisen J.A."/>
        </authorList>
    </citation>
    <scope>NUCLEOTIDE SEQUENCE [LARGE SCALE GENOMIC DNA]</scope>
    <source>
        <strain evidence="7">ATCC 700085 / DSM 6578 / Z-1203</strain>
    </source>
</reference>
<evidence type="ECO:0000313" key="6">
    <source>
        <dbReference type="EMBL" id="AEJ62150.1"/>
    </source>
</evidence>
<dbReference type="HOGENOM" id="CLU_037628_15_0_12"/>
<dbReference type="InterPro" id="IPR036390">
    <property type="entry name" value="WH_DNA-bd_sf"/>
</dbReference>
<keyword evidence="1" id="KW-0678">Repressor</keyword>
<dbReference type="InterPro" id="IPR036388">
    <property type="entry name" value="WH-like_DNA-bd_sf"/>
</dbReference>
<dbReference type="OrthoDB" id="9815017at2"/>
<dbReference type="SMART" id="SM00345">
    <property type="entry name" value="HTH_GNTR"/>
    <property type="match status" value="1"/>
</dbReference>
<dbReference type="Gene3D" id="3.40.50.2300">
    <property type="match status" value="2"/>
</dbReference>
<evidence type="ECO:0000256" key="2">
    <source>
        <dbReference type="ARBA" id="ARBA00023015"/>
    </source>
</evidence>
<evidence type="ECO:0000259" key="5">
    <source>
        <dbReference type="PROSITE" id="PS50949"/>
    </source>
</evidence>
<dbReference type="PANTHER" id="PTHR30146:SF148">
    <property type="entry name" value="HTH-TYPE TRANSCRIPTIONAL REPRESSOR PURR-RELATED"/>
    <property type="match status" value="1"/>
</dbReference>
<dbReference type="PRINTS" id="PR00035">
    <property type="entry name" value="HTHGNTR"/>
</dbReference>
<name>G0GD75_WINT7</name>
<dbReference type="PROSITE" id="PS50949">
    <property type="entry name" value="HTH_GNTR"/>
    <property type="match status" value="1"/>
</dbReference>
<feature type="domain" description="HTH gntR-type" evidence="5">
    <location>
        <begin position="9"/>
        <end position="77"/>
    </location>
</feature>
<dbReference type="InterPro" id="IPR046335">
    <property type="entry name" value="LacI/GalR-like_sensor"/>
</dbReference>
<keyword evidence="4" id="KW-0804">Transcription</keyword>
<proteinExistence type="predicted"/>
<protein>
    <submittedName>
        <fullName evidence="6">Transcriptional regulator, GntR family with LacI sensor</fullName>
    </submittedName>
</protein>
<dbReference type="STRING" id="869211.Spith_1892"/>
<gene>
    <name evidence="6" type="ordered locus">Spith_1892</name>
</gene>
<evidence type="ECO:0000256" key="3">
    <source>
        <dbReference type="ARBA" id="ARBA00023125"/>
    </source>
</evidence>
<dbReference type="EMBL" id="CP002903">
    <property type="protein sequence ID" value="AEJ62150.1"/>
    <property type="molecule type" value="Genomic_DNA"/>
</dbReference>
<sequence length="371" mass="41892">MHIRDDLHIPKYRQLYDILMHNIEKEGLKEGDRIPSEPTLIQTYGVSRNTVRQAIDLLVQEGVVYRIQGKGTFYKGKGRGSEKKPYLVGVITPLTKKYIYPSILQGIEDCAYERRYSLILGNSGGDTEKEWHLLQNMLQRGIEGLIIEPAMSAHLKSNTRLLTALERLSIPVVFMDCYYEDLPFSFVTPDDVEGGRLAASYLMNWGHRRVGIVYKKDVVPGVLRLQGFREVVRSRGGELREEWVWGFTEAEDQPGMDPARKLVAAFLSLPPERRPTALFFYNDLCAIQGLQEIRKAGLSVPGDVSILGFDDSEYAHYAEIPLTSLVHPKEELGRKAADLLFEAIDSGDRSPRVVKLVPGIVERESMGSPSR</sequence>
<dbReference type="Pfam" id="PF00392">
    <property type="entry name" value="GntR"/>
    <property type="match status" value="1"/>
</dbReference>
<evidence type="ECO:0000256" key="1">
    <source>
        <dbReference type="ARBA" id="ARBA00022491"/>
    </source>
</evidence>
<dbReference type="InterPro" id="IPR028082">
    <property type="entry name" value="Peripla_BP_I"/>
</dbReference>
<organism evidence="6 7">
    <name type="scientific">Winmispira thermophila (strain ATCC 700085 / DSM 6578 / Z-1203)</name>
    <name type="common">Spirochaeta thermophila</name>
    <dbReference type="NCBI Taxonomy" id="869211"/>
    <lineage>
        <taxon>Bacteria</taxon>
        <taxon>Pseudomonadati</taxon>
        <taxon>Spirochaetota</taxon>
        <taxon>Spirochaetia</taxon>
        <taxon>Winmispirales</taxon>
        <taxon>Winmispiraceae</taxon>
        <taxon>Winmispira</taxon>
    </lineage>
</organism>
<dbReference type="CDD" id="cd07377">
    <property type="entry name" value="WHTH_GntR"/>
    <property type="match status" value="1"/>
</dbReference>
<evidence type="ECO:0000313" key="7">
    <source>
        <dbReference type="Proteomes" id="UP000007254"/>
    </source>
</evidence>